<keyword evidence="4" id="KW-1015">Disulfide bond</keyword>
<reference evidence="7 8" key="1">
    <citation type="submission" date="2024-06" db="EMBL/GenBank/DDBJ databases">
        <authorList>
            <person name="Pan Q."/>
            <person name="Wen M."/>
            <person name="Jouanno E."/>
            <person name="Zahm M."/>
            <person name="Klopp C."/>
            <person name="Cabau C."/>
            <person name="Louis A."/>
            <person name="Berthelot C."/>
            <person name="Parey E."/>
            <person name="Roest Crollius H."/>
            <person name="Montfort J."/>
            <person name="Robinson-Rechavi M."/>
            <person name="Bouchez O."/>
            <person name="Lampietro C."/>
            <person name="Lopez Roques C."/>
            <person name="Donnadieu C."/>
            <person name="Postlethwait J."/>
            <person name="Bobe J."/>
            <person name="Verreycken H."/>
            <person name="Guiguen Y."/>
        </authorList>
    </citation>
    <scope>NUCLEOTIDE SEQUENCE [LARGE SCALE GENOMIC DNA]</scope>
    <source>
        <strain evidence="7">Up_M1</strain>
        <tissue evidence="7">Testis</tissue>
    </source>
</reference>
<evidence type="ECO:0000313" key="7">
    <source>
        <dbReference type="EMBL" id="KAL0979579.1"/>
    </source>
</evidence>
<comment type="caution">
    <text evidence="5">Lacks conserved residue(s) required for the propagation of feature annotation.</text>
</comment>
<dbReference type="InterPro" id="IPR006207">
    <property type="entry name" value="Cys_knot_C"/>
</dbReference>
<comment type="caution">
    <text evidence="7">The sequence shown here is derived from an EMBL/GenBank/DDBJ whole genome shotgun (WGS) entry which is preliminary data.</text>
</comment>
<dbReference type="InterPro" id="IPR006208">
    <property type="entry name" value="Glyco_hormone_CN"/>
</dbReference>
<keyword evidence="3" id="KW-0732">Signal</keyword>
<gene>
    <name evidence="7" type="ORF">UPYG_G00186860</name>
</gene>
<comment type="subcellular location">
    <subcellularLocation>
        <location evidence="1">Secreted</location>
    </subcellularLocation>
</comment>
<evidence type="ECO:0000256" key="4">
    <source>
        <dbReference type="ARBA" id="ARBA00023157"/>
    </source>
</evidence>
<dbReference type="PANTHER" id="PTHR11348">
    <property type="entry name" value="CONNECTIVE TISSUE GROWTH FACTOR-RELATED"/>
    <property type="match status" value="1"/>
</dbReference>
<evidence type="ECO:0000256" key="2">
    <source>
        <dbReference type="ARBA" id="ARBA00022525"/>
    </source>
</evidence>
<evidence type="ECO:0000256" key="1">
    <source>
        <dbReference type="ARBA" id="ARBA00004613"/>
    </source>
</evidence>
<keyword evidence="2" id="KW-0964">Secreted</keyword>
<feature type="domain" description="CTCK" evidence="6">
    <location>
        <begin position="42"/>
        <end position="116"/>
    </location>
</feature>
<dbReference type="GO" id="GO:0005576">
    <property type="term" value="C:extracellular region"/>
    <property type="evidence" value="ECO:0007669"/>
    <property type="project" value="UniProtKB-SubCell"/>
</dbReference>
<evidence type="ECO:0000256" key="5">
    <source>
        <dbReference type="PROSITE-ProRule" id="PRU00039"/>
    </source>
</evidence>
<dbReference type="Pfam" id="PF00007">
    <property type="entry name" value="Cys_knot"/>
    <property type="match status" value="1"/>
</dbReference>
<accession>A0ABD0WRX6</accession>
<organism evidence="7 8">
    <name type="scientific">Umbra pygmaea</name>
    <name type="common">Eastern mudminnow</name>
    <dbReference type="NCBI Taxonomy" id="75934"/>
    <lineage>
        <taxon>Eukaryota</taxon>
        <taxon>Metazoa</taxon>
        <taxon>Chordata</taxon>
        <taxon>Craniata</taxon>
        <taxon>Vertebrata</taxon>
        <taxon>Euteleostomi</taxon>
        <taxon>Actinopterygii</taxon>
        <taxon>Neopterygii</taxon>
        <taxon>Teleostei</taxon>
        <taxon>Protacanthopterygii</taxon>
        <taxon>Esociformes</taxon>
        <taxon>Umbridae</taxon>
        <taxon>Umbra</taxon>
    </lineage>
</organism>
<proteinExistence type="predicted"/>
<dbReference type="Pfam" id="PF19035">
    <property type="entry name" value="TSP1_CCN"/>
    <property type="match status" value="1"/>
</dbReference>
<dbReference type="EMBL" id="JAGEUA010000005">
    <property type="protein sequence ID" value="KAL0979579.1"/>
    <property type="molecule type" value="Genomic_DNA"/>
</dbReference>
<evidence type="ECO:0000256" key="3">
    <source>
        <dbReference type="ARBA" id="ARBA00022729"/>
    </source>
</evidence>
<keyword evidence="8" id="KW-1185">Reference proteome</keyword>
<dbReference type="PROSITE" id="PS01225">
    <property type="entry name" value="CTCK_2"/>
    <property type="match status" value="1"/>
</dbReference>
<dbReference type="PROSITE" id="PS01185">
    <property type="entry name" value="CTCK_1"/>
    <property type="match status" value="1"/>
</dbReference>
<dbReference type="InterPro" id="IPR050941">
    <property type="entry name" value="CCN"/>
</dbReference>
<dbReference type="SMART" id="SM00041">
    <property type="entry name" value="CT"/>
    <property type="match status" value="1"/>
</dbReference>
<dbReference type="InterPro" id="IPR043973">
    <property type="entry name" value="TSP1_CCN"/>
</dbReference>
<name>A0ABD0WRX6_UMBPY</name>
<dbReference type="Proteomes" id="UP001557470">
    <property type="component" value="Unassembled WGS sequence"/>
</dbReference>
<protein>
    <recommendedName>
        <fullName evidence="6">CTCK domain-containing protein</fullName>
    </recommendedName>
</protein>
<evidence type="ECO:0000259" key="6">
    <source>
        <dbReference type="PROSITE" id="PS01225"/>
    </source>
</evidence>
<sequence>MGISSRVSNNNAECRLIRETRLCQVRQCDLPLAPQIKKGQKCQRAVRPQKPVRITFAGCSTTRRYRPRTCGSCMDGRCCAPSVTRTVLLHFHCPDGEGFTRRMMWIQRCSCKKICHNPNSVLNPSVSLHNDIHTFRH</sequence>
<dbReference type="PANTHER" id="PTHR11348:SF33">
    <property type="entry name" value="CELLULAR COMMUNICATION NETWORK FACTOR 1, LIKE 1 PRECURSOR-RELATED"/>
    <property type="match status" value="1"/>
</dbReference>
<dbReference type="AlphaFoldDB" id="A0ABD0WRX6"/>
<evidence type="ECO:0000313" key="8">
    <source>
        <dbReference type="Proteomes" id="UP001557470"/>
    </source>
</evidence>